<dbReference type="FunFam" id="3.80.10.10:FF:000234">
    <property type="entry name" value="Probable inactive receptor kinase RLK902"/>
    <property type="match status" value="1"/>
</dbReference>
<name>A0A8D7F0D6_MUSAM</name>
<dbReference type="FunFam" id="1.10.510.10:FF:000095">
    <property type="entry name" value="protein STRUBBELIG-RECEPTOR FAMILY 8"/>
    <property type="match status" value="1"/>
</dbReference>
<evidence type="ECO:0000256" key="8">
    <source>
        <dbReference type="ARBA" id="ARBA00022840"/>
    </source>
</evidence>
<dbReference type="InterPro" id="IPR032675">
    <property type="entry name" value="LRR_dom_sf"/>
</dbReference>
<dbReference type="InterPro" id="IPR017441">
    <property type="entry name" value="Protein_kinase_ATP_BS"/>
</dbReference>
<dbReference type="CDD" id="cd14066">
    <property type="entry name" value="STKc_IRAK"/>
    <property type="match status" value="1"/>
</dbReference>
<evidence type="ECO:0000256" key="1">
    <source>
        <dbReference type="ARBA" id="ARBA00004162"/>
    </source>
</evidence>
<evidence type="ECO:0000256" key="3">
    <source>
        <dbReference type="ARBA" id="ARBA00022614"/>
    </source>
</evidence>
<gene>
    <name evidence="16" type="ORF">GSMUA_258920.1</name>
</gene>
<keyword evidence="4 13" id="KW-0812">Transmembrane</keyword>
<dbReference type="GO" id="GO:0005524">
    <property type="term" value="F:ATP binding"/>
    <property type="evidence" value="ECO:0007669"/>
    <property type="project" value="UniProtKB-UniRule"/>
</dbReference>
<evidence type="ECO:0000256" key="14">
    <source>
        <dbReference type="SAM" id="SignalP"/>
    </source>
</evidence>
<proteinExistence type="predicted"/>
<dbReference type="Gene3D" id="3.80.10.10">
    <property type="entry name" value="Ribonuclease Inhibitor"/>
    <property type="match status" value="1"/>
</dbReference>
<reference evidence="16" key="1">
    <citation type="submission" date="2021-03" db="EMBL/GenBank/DDBJ databases">
        <authorList>
            <consortium name="Genoscope - CEA"/>
            <person name="William W."/>
        </authorList>
    </citation>
    <scope>NUCLEOTIDE SEQUENCE</scope>
    <source>
        <strain evidence="16">Doubled-haploid Pahang</strain>
    </source>
</reference>
<keyword evidence="9 13" id="KW-1133">Transmembrane helix</keyword>
<dbReference type="PROSITE" id="PS00107">
    <property type="entry name" value="PROTEIN_KINASE_ATP"/>
    <property type="match status" value="1"/>
</dbReference>
<dbReference type="InterPro" id="IPR001245">
    <property type="entry name" value="Ser-Thr/Tyr_kinase_cat_dom"/>
</dbReference>
<evidence type="ECO:0000256" key="4">
    <source>
        <dbReference type="ARBA" id="ARBA00022692"/>
    </source>
</evidence>
<evidence type="ECO:0000256" key="9">
    <source>
        <dbReference type="ARBA" id="ARBA00022989"/>
    </source>
</evidence>
<evidence type="ECO:0000256" key="10">
    <source>
        <dbReference type="ARBA" id="ARBA00023136"/>
    </source>
</evidence>
<evidence type="ECO:0000313" key="16">
    <source>
        <dbReference type="EMBL" id="CAG1837715.1"/>
    </source>
</evidence>
<feature type="transmembrane region" description="Helical" evidence="13">
    <location>
        <begin position="655"/>
        <end position="681"/>
    </location>
</feature>
<feature type="region of interest" description="Disordered" evidence="12">
    <location>
        <begin position="227"/>
        <end position="246"/>
    </location>
</feature>
<organism evidence="16">
    <name type="scientific">Musa acuminata subsp. malaccensis</name>
    <name type="common">Wild banana</name>
    <name type="synonym">Musa malaccensis</name>
    <dbReference type="NCBI Taxonomy" id="214687"/>
    <lineage>
        <taxon>Eukaryota</taxon>
        <taxon>Viridiplantae</taxon>
        <taxon>Streptophyta</taxon>
        <taxon>Embryophyta</taxon>
        <taxon>Tracheophyta</taxon>
        <taxon>Spermatophyta</taxon>
        <taxon>Magnoliopsida</taxon>
        <taxon>Liliopsida</taxon>
        <taxon>Zingiberales</taxon>
        <taxon>Musaceae</taxon>
        <taxon>Musa</taxon>
    </lineage>
</organism>
<evidence type="ECO:0000256" key="5">
    <source>
        <dbReference type="ARBA" id="ARBA00022729"/>
    </source>
</evidence>
<keyword evidence="7 11" id="KW-0547">Nucleotide-binding</keyword>
<dbReference type="PROSITE" id="PS50011">
    <property type="entry name" value="PROTEIN_KINASE_DOM"/>
    <property type="match status" value="1"/>
</dbReference>
<dbReference type="AlphaFoldDB" id="A0A8D7F0D6"/>
<dbReference type="PANTHER" id="PTHR48010">
    <property type="entry name" value="OS05G0588300 PROTEIN"/>
    <property type="match status" value="1"/>
</dbReference>
<dbReference type="Pfam" id="PF00560">
    <property type="entry name" value="LRR_1"/>
    <property type="match status" value="4"/>
</dbReference>
<keyword evidence="8 11" id="KW-0067">ATP-binding</keyword>
<evidence type="ECO:0000256" key="7">
    <source>
        <dbReference type="ARBA" id="ARBA00022741"/>
    </source>
</evidence>
<dbReference type="Gene3D" id="1.10.510.10">
    <property type="entry name" value="Transferase(Phosphotransferase) domain 1"/>
    <property type="match status" value="1"/>
</dbReference>
<dbReference type="GO" id="GO:0005886">
    <property type="term" value="C:plasma membrane"/>
    <property type="evidence" value="ECO:0007669"/>
    <property type="project" value="UniProtKB-SubCell"/>
</dbReference>
<feature type="compositionally biased region" description="Basic and acidic residues" evidence="12">
    <location>
        <begin position="606"/>
        <end position="618"/>
    </location>
</feature>
<feature type="binding site" evidence="11">
    <location>
        <position position="369"/>
    </location>
    <ligand>
        <name>ATP</name>
        <dbReference type="ChEBI" id="CHEBI:30616"/>
    </ligand>
</feature>
<feature type="transmembrane region" description="Helical" evidence="13">
    <location>
        <begin position="256"/>
        <end position="277"/>
    </location>
</feature>
<dbReference type="Pfam" id="PF08263">
    <property type="entry name" value="LRRNT_2"/>
    <property type="match status" value="1"/>
</dbReference>
<keyword evidence="3" id="KW-0433">Leucine-rich repeat</keyword>
<dbReference type="GO" id="GO:0004672">
    <property type="term" value="F:protein kinase activity"/>
    <property type="evidence" value="ECO:0007669"/>
    <property type="project" value="InterPro"/>
</dbReference>
<dbReference type="InterPro" id="IPR050994">
    <property type="entry name" value="At_inactive_RLKs"/>
</dbReference>
<dbReference type="Gene3D" id="3.30.200.20">
    <property type="entry name" value="Phosphorylase Kinase, domain 1"/>
    <property type="match status" value="1"/>
</dbReference>
<dbReference type="SUPFAM" id="SSF56112">
    <property type="entry name" value="Protein kinase-like (PK-like)"/>
    <property type="match status" value="1"/>
</dbReference>
<dbReference type="InterPro" id="IPR011009">
    <property type="entry name" value="Kinase-like_dom_sf"/>
</dbReference>
<dbReference type="PANTHER" id="PTHR48010:SF6">
    <property type="entry name" value="OS01G0223600 PROTEIN"/>
    <property type="match status" value="1"/>
</dbReference>
<dbReference type="Pfam" id="PF07714">
    <property type="entry name" value="PK_Tyr_Ser-Thr"/>
    <property type="match status" value="1"/>
</dbReference>
<feature type="compositionally biased region" description="Pro residues" evidence="12">
    <location>
        <begin position="232"/>
        <end position="243"/>
    </location>
</feature>
<evidence type="ECO:0000256" key="2">
    <source>
        <dbReference type="ARBA" id="ARBA00022553"/>
    </source>
</evidence>
<keyword evidence="5 14" id="KW-0732">Signal</keyword>
<evidence type="ECO:0000256" key="12">
    <source>
        <dbReference type="SAM" id="MobiDB-lite"/>
    </source>
</evidence>
<keyword evidence="10 13" id="KW-0472">Membrane</keyword>
<feature type="region of interest" description="Disordered" evidence="12">
    <location>
        <begin position="606"/>
        <end position="645"/>
    </location>
</feature>
<evidence type="ECO:0000256" key="13">
    <source>
        <dbReference type="SAM" id="Phobius"/>
    </source>
</evidence>
<comment type="subcellular location">
    <subcellularLocation>
        <location evidence="1">Cell membrane</location>
        <topology evidence="1">Single-pass membrane protein</topology>
    </subcellularLocation>
</comment>
<dbReference type="SUPFAM" id="SSF52058">
    <property type="entry name" value="L domain-like"/>
    <property type="match status" value="1"/>
</dbReference>
<accession>A0A8D7F0D6</accession>
<feature type="signal peptide" evidence="14">
    <location>
        <begin position="1"/>
        <end position="22"/>
    </location>
</feature>
<sequence>MSSNRVLLSVLALWSAICYVGGGAGSLVEDKQALLDFLASTVHTRSLDWSPITDVCSRWYGVTCSADGSRVITVRLPGIGFSGPIPPNTLSRLSALQILSIRSNSLTGPFPADFANLTALTGLHLQLNSFSGPLPSDFSPWKNLTALDVSFNDFNGSIPTTISNLTQLTALNLSNNSFSGQIPDLELPNLLFLNLSNNHLEGTIPKSLQRFPNSSFSGNDLSPIYPLTPSSLPSPLPPSPPQVPSSMTARKLSESAILGIIVGGCALLFAMLALFLYHCYSKRKDESLISGKGSKGDRSPEKAVTRNQDANNRLMFFEGCTFAFDLEDLLRASAEVLGKGTFGTTYKAVLEDATTVAVKRLKEASVVKKEFEQQMEVAGRIKHENVAELRAYYYSKDEKLMVYDYFNQGSVSSLLHAKRGQDRTPLDWEARLKIALGAARGIAHIHMENNGKLVHGNIKSSNVFLNNQQYGCVSDLGLPSIINPMAPLVPRTVGYRAPEVTDTKKASQASDVYSFGVVMLELLTGKSPVPIVGSGDEVIHLVRWVQSVVREEWTAEVFDVELMRYPNIEEEMVEMLQIAMNCVARVPERRPKMAQVVRMIEGVRRFDSGNRPSTEARSEGSTPTPVQGTEARSEGSTPTPVQGYRSPINSPVRHWFLYAELIVTLLRSVIHYCITILFRVFSSVGNVSPFLG</sequence>
<keyword evidence="6" id="KW-0677">Repeat</keyword>
<feature type="chain" id="PRO_5034484244" evidence="14">
    <location>
        <begin position="23"/>
        <end position="692"/>
    </location>
</feature>
<evidence type="ECO:0000256" key="6">
    <source>
        <dbReference type="ARBA" id="ARBA00022737"/>
    </source>
</evidence>
<dbReference type="EMBL" id="HG996470">
    <property type="protein sequence ID" value="CAG1837715.1"/>
    <property type="molecule type" value="Genomic_DNA"/>
</dbReference>
<evidence type="ECO:0000256" key="11">
    <source>
        <dbReference type="PROSITE-ProRule" id="PRU10141"/>
    </source>
</evidence>
<protein>
    <submittedName>
        <fullName evidence="16">(wild Malaysian banana) hypothetical protein</fullName>
    </submittedName>
</protein>
<feature type="domain" description="Protein kinase" evidence="15">
    <location>
        <begin position="331"/>
        <end position="606"/>
    </location>
</feature>
<keyword evidence="2" id="KW-0597">Phosphoprotein</keyword>
<evidence type="ECO:0000259" key="15">
    <source>
        <dbReference type="PROSITE" id="PS50011"/>
    </source>
</evidence>
<dbReference type="InterPro" id="IPR000719">
    <property type="entry name" value="Prot_kinase_dom"/>
</dbReference>
<dbReference type="InterPro" id="IPR013210">
    <property type="entry name" value="LRR_N_plant-typ"/>
</dbReference>
<dbReference type="FunFam" id="3.30.200.20:FF:000307">
    <property type="entry name" value="pollen receptor-like kinase 1"/>
    <property type="match status" value="1"/>
</dbReference>
<dbReference type="InterPro" id="IPR001611">
    <property type="entry name" value="Leu-rich_rpt"/>
</dbReference>